<dbReference type="OrthoDB" id="10253954at2759"/>
<dbReference type="SUPFAM" id="SSF52799">
    <property type="entry name" value="(Phosphotyrosine protein) phosphatases II"/>
    <property type="match status" value="1"/>
</dbReference>
<evidence type="ECO:0000313" key="6">
    <source>
        <dbReference type="Proteomes" id="UP000053664"/>
    </source>
</evidence>
<dbReference type="PANTHER" id="PTHR19134:SF449">
    <property type="entry name" value="TYROSINE-PROTEIN PHOSPHATASE 1"/>
    <property type="match status" value="1"/>
</dbReference>
<feature type="domain" description="Tyrosine-protein phosphatase" evidence="3">
    <location>
        <begin position="54"/>
        <end position="374"/>
    </location>
</feature>
<dbReference type="InterPro" id="IPR003595">
    <property type="entry name" value="Tyr_Pase_cat"/>
</dbReference>
<dbReference type="KEGG" id="pfp:PFL1_04854"/>
<dbReference type="InterPro" id="IPR000387">
    <property type="entry name" value="Tyr_Pase_dom"/>
</dbReference>
<dbReference type="GeneID" id="19318954"/>
<accession>A0A061HAT4</accession>
<dbReference type="PRINTS" id="PR00700">
    <property type="entry name" value="PRTYPHPHTASE"/>
</dbReference>
<dbReference type="RefSeq" id="XP_007880573.1">
    <property type="nucleotide sequence ID" value="XM_007882382.1"/>
</dbReference>
<comment type="similarity">
    <text evidence="1">Belongs to the protein-tyrosine phosphatase family. Non-receptor class subfamily.</text>
</comment>
<sequence length="383" mass="41602">MWRQRQGTQDGKQPPEGAPTIASPLTSTIVALLPGKQAPIPSDLDIPRIIMPTTSHPLRQLAQTDRSRLLSNLPPYTISSALSPSNISANRYRDVVPYDSSLLPGPYLNASLLAPFPHTPPASSSTLASSTVKGTQPRFIASQAPTPSTFAHFYHHLYEQDVAVLVNLTPEIERGRKKADRYYPTRADDQEHADAVLQVEGWQVRCRDQHALNGGNVVVRTLDLVPTPSTANGDAAMPTPKVIRQIHLSHWPDHGILPPADMEWLIDLIHDHVGSTSSPSAAYPDGRPIWVHCSAGIGRSGTVIACLTAKHLLSPSPSSSSSAPAATATTSNPVTDEGIDDLPLRLVAWMRHFRPGMVQTEEQFDSIVAFVEALRQKRTPSAQ</sequence>
<evidence type="ECO:0000256" key="2">
    <source>
        <dbReference type="SAM" id="MobiDB-lite"/>
    </source>
</evidence>
<feature type="region of interest" description="Disordered" evidence="2">
    <location>
        <begin position="1"/>
        <end position="22"/>
    </location>
</feature>
<dbReference type="Proteomes" id="UP000053664">
    <property type="component" value="Unassembled WGS sequence"/>
</dbReference>
<dbReference type="Pfam" id="PF00102">
    <property type="entry name" value="Y_phosphatase"/>
    <property type="match status" value="1"/>
</dbReference>
<dbReference type="CDD" id="cd00047">
    <property type="entry name" value="PTPc"/>
    <property type="match status" value="1"/>
</dbReference>
<feature type="compositionally biased region" description="Low complexity" evidence="2">
    <location>
        <begin position="315"/>
        <end position="331"/>
    </location>
</feature>
<evidence type="ECO:0008006" key="7">
    <source>
        <dbReference type="Google" id="ProtNLM"/>
    </source>
</evidence>
<dbReference type="InterPro" id="IPR050348">
    <property type="entry name" value="Protein-Tyr_Phosphatase"/>
</dbReference>
<name>A0A061HAT4_9BASI</name>
<dbReference type="Gene3D" id="3.90.190.10">
    <property type="entry name" value="Protein tyrosine phosphatase superfamily"/>
    <property type="match status" value="1"/>
</dbReference>
<dbReference type="PANTHER" id="PTHR19134">
    <property type="entry name" value="RECEPTOR-TYPE TYROSINE-PROTEIN PHOSPHATASE"/>
    <property type="match status" value="1"/>
</dbReference>
<evidence type="ECO:0000256" key="1">
    <source>
        <dbReference type="ARBA" id="ARBA00009649"/>
    </source>
</evidence>
<protein>
    <recommendedName>
        <fullName evidence="7">Protein-tyrosine-phosphatase</fullName>
    </recommendedName>
</protein>
<evidence type="ECO:0000259" key="4">
    <source>
        <dbReference type="PROSITE" id="PS50056"/>
    </source>
</evidence>
<feature type="compositionally biased region" description="Polar residues" evidence="2">
    <location>
        <begin position="1"/>
        <end position="11"/>
    </location>
</feature>
<proteinExistence type="inferred from homology"/>
<evidence type="ECO:0000313" key="5">
    <source>
        <dbReference type="EMBL" id="EPQ27716.1"/>
    </source>
</evidence>
<dbReference type="PROSITE" id="PS50056">
    <property type="entry name" value="TYR_PHOSPHATASE_2"/>
    <property type="match status" value="1"/>
</dbReference>
<dbReference type="InterPro" id="IPR029021">
    <property type="entry name" value="Prot-tyrosine_phosphatase-like"/>
</dbReference>
<dbReference type="PROSITE" id="PS00383">
    <property type="entry name" value="TYR_PHOSPHATASE_1"/>
    <property type="match status" value="1"/>
</dbReference>
<reference evidence="5 6" key="1">
    <citation type="journal article" date="2013" name="Plant Cell">
        <title>The transition from a phytopathogenic smut ancestor to an anamorphic biocontrol agent deciphered by comparative whole-genome analysis.</title>
        <authorList>
            <person name="Lefebvre F."/>
            <person name="Joly D.L."/>
            <person name="Labbe C."/>
            <person name="Teichmann B."/>
            <person name="Linning R."/>
            <person name="Belzile F."/>
            <person name="Bakkeren G."/>
            <person name="Belanger R.R."/>
        </authorList>
    </citation>
    <scope>NUCLEOTIDE SEQUENCE [LARGE SCALE GENOMIC DNA]</scope>
    <source>
        <strain evidence="5 6">PF-1</strain>
    </source>
</reference>
<dbReference type="GO" id="GO:0004725">
    <property type="term" value="F:protein tyrosine phosphatase activity"/>
    <property type="evidence" value="ECO:0007669"/>
    <property type="project" value="InterPro"/>
</dbReference>
<feature type="domain" description="Tyrosine specific protein phosphatases" evidence="4">
    <location>
        <begin position="263"/>
        <end position="365"/>
    </location>
</feature>
<dbReference type="HOGENOM" id="CLU_001645_9_1_1"/>
<organism evidence="5 6">
    <name type="scientific">Pseudozyma flocculosa PF-1</name>
    <dbReference type="NCBI Taxonomy" id="1277687"/>
    <lineage>
        <taxon>Eukaryota</taxon>
        <taxon>Fungi</taxon>
        <taxon>Dikarya</taxon>
        <taxon>Basidiomycota</taxon>
        <taxon>Ustilaginomycotina</taxon>
        <taxon>Ustilaginomycetes</taxon>
        <taxon>Ustilaginales</taxon>
        <taxon>Ustilaginaceae</taxon>
        <taxon>Pseudozyma</taxon>
    </lineage>
</organism>
<dbReference type="EMBL" id="KE361638">
    <property type="protein sequence ID" value="EPQ27716.1"/>
    <property type="molecule type" value="Genomic_DNA"/>
</dbReference>
<dbReference type="InterPro" id="IPR016130">
    <property type="entry name" value="Tyr_Pase_AS"/>
</dbReference>
<dbReference type="SMART" id="SM00404">
    <property type="entry name" value="PTPc_motif"/>
    <property type="match status" value="1"/>
</dbReference>
<feature type="region of interest" description="Disordered" evidence="2">
    <location>
        <begin position="315"/>
        <end position="336"/>
    </location>
</feature>
<gene>
    <name evidence="5" type="ORF">PFL1_04854</name>
</gene>
<dbReference type="InterPro" id="IPR000242">
    <property type="entry name" value="PTP_cat"/>
</dbReference>
<dbReference type="PROSITE" id="PS50055">
    <property type="entry name" value="TYR_PHOSPHATASE_PTP"/>
    <property type="match status" value="1"/>
</dbReference>
<dbReference type="AlphaFoldDB" id="A0A061HAT4"/>
<dbReference type="SMART" id="SM00194">
    <property type="entry name" value="PTPc"/>
    <property type="match status" value="1"/>
</dbReference>
<dbReference type="eggNOG" id="KOG0792">
    <property type="taxonomic scope" value="Eukaryota"/>
</dbReference>
<evidence type="ECO:0000259" key="3">
    <source>
        <dbReference type="PROSITE" id="PS50055"/>
    </source>
</evidence>